<dbReference type="EMBL" id="JAGQLG010000127">
    <property type="protein sequence ID" value="MCA9382409.1"/>
    <property type="molecule type" value="Genomic_DNA"/>
</dbReference>
<protein>
    <submittedName>
        <fullName evidence="2">Uncharacterized protein</fullName>
    </submittedName>
</protein>
<gene>
    <name evidence="2" type="ORF">KC660_03320</name>
</gene>
<reference evidence="2" key="1">
    <citation type="submission" date="2020-04" db="EMBL/GenBank/DDBJ databases">
        <authorList>
            <person name="Zhang T."/>
        </authorList>
    </citation>
    <scope>NUCLEOTIDE SEQUENCE</scope>
    <source>
        <strain evidence="2">HKST-UBA10</strain>
    </source>
</reference>
<dbReference type="AlphaFoldDB" id="A0A955RII3"/>
<reference evidence="2" key="2">
    <citation type="journal article" date="2021" name="Microbiome">
        <title>Successional dynamics and alternative stable states in a saline activated sludge microbial community over 9 years.</title>
        <authorList>
            <person name="Wang Y."/>
            <person name="Ye J."/>
            <person name="Ju F."/>
            <person name="Liu L."/>
            <person name="Boyd J.A."/>
            <person name="Deng Y."/>
            <person name="Parks D.H."/>
            <person name="Jiang X."/>
            <person name="Yin X."/>
            <person name="Woodcroft B.J."/>
            <person name="Tyson G.W."/>
            <person name="Hugenholtz P."/>
            <person name="Polz M.F."/>
            <person name="Zhang T."/>
        </authorList>
    </citation>
    <scope>NUCLEOTIDE SEQUENCE</scope>
    <source>
        <strain evidence="2">HKST-UBA10</strain>
    </source>
</reference>
<organism evidence="2 3">
    <name type="scientific">Candidatus Dojkabacteria bacterium</name>
    <dbReference type="NCBI Taxonomy" id="2099670"/>
    <lineage>
        <taxon>Bacteria</taxon>
        <taxon>Candidatus Dojkabacteria</taxon>
    </lineage>
</organism>
<keyword evidence="1" id="KW-0472">Membrane</keyword>
<evidence type="ECO:0000313" key="2">
    <source>
        <dbReference type="EMBL" id="MCA9382409.1"/>
    </source>
</evidence>
<keyword evidence="1" id="KW-0812">Transmembrane</keyword>
<proteinExistence type="predicted"/>
<feature type="transmembrane region" description="Helical" evidence="1">
    <location>
        <begin position="77"/>
        <end position="99"/>
    </location>
</feature>
<accession>A0A955RII3</accession>
<evidence type="ECO:0000313" key="3">
    <source>
        <dbReference type="Proteomes" id="UP000782843"/>
    </source>
</evidence>
<name>A0A955RII3_9BACT</name>
<sequence>MRKNLYKYFFGLLVIFSIFHIIRDLQQTFGFSSFATQVVTLKRNWCGAYCDFITYPFEFMILIGSVVQLKYGWNKKLACIIASILIVWLAMFLYDYFIFNT</sequence>
<dbReference type="Proteomes" id="UP000782843">
    <property type="component" value="Unassembled WGS sequence"/>
</dbReference>
<comment type="caution">
    <text evidence="2">The sequence shown here is derived from an EMBL/GenBank/DDBJ whole genome shotgun (WGS) entry which is preliminary data.</text>
</comment>
<feature type="transmembrane region" description="Helical" evidence="1">
    <location>
        <begin position="6"/>
        <end position="22"/>
    </location>
</feature>
<evidence type="ECO:0000256" key="1">
    <source>
        <dbReference type="SAM" id="Phobius"/>
    </source>
</evidence>
<keyword evidence="1" id="KW-1133">Transmembrane helix</keyword>